<dbReference type="Pfam" id="PF00823">
    <property type="entry name" value="PPE"/>
    <property type="match status" value="1"/>
</dbReference>
<dbReference type="EMBL" id="JAMTCK010000003">
    <property type="protein sequence ID" value="MCP2164438.1"/>
    <property type="molecule type" value="Genomic_DNA"/>
</dbReference>
<sequence>MNESYPQPPRTEPANLNEPVDWMAWSHQELYDMIHTGVDLAAASAVVAGWTRLGNGLHDIAQQLLNAVQASESGWEGAAADQARQGMRAVADWTISTGDLAHQAASAVAAEIEHVELARATMPPPTATSSLDLSGFLPASTGTDPVAGGAEATHMSSASSDNKPGLIEGSGPADSAGGFVSVLGGDSGGSSSLVSGEVPDTSSGGGETVSGVYFLVGDPGNDLAANQASADAAHREAANVMSQFQANSSAVDSTVPSFYAPTNPVLDPSQKAVALPPTGTPTPVGAEPAGPVGGGAVVGGRTPGGYSGGYPGRIAALTPGVSGGTVTGRGGAFGIGAPGSQPGAGQSPLDRVGGRAGGVVANEPLAPRPGGAGGPGSGGLAAAARGGAGAGVGAGAGAGAGGYGGMPLGARGDDDREHRRPDYLEEDDNIFGLDGQYAPPVIGESSRGRHDDD</sequence>
<dbReference type="InterPro" id="IPR038332">
    <property type="entry name" value="PPE_sf"/>
</dbReference>
<evidence type="ECO:0000256" key="2">
    <source>
        <dbReference type="SAM" id="MobiDB-lite"/>
    </source>
</evidence>
<gene>
    <name evidence="4" type="ORF">LX83_001278</name>
</gene>
<organism evidence="4 5">
    <name type="scientific">Goodfellowiella coeruleoviolacea</name>
    <dbReference type="NCBI Taxonomy" id="334858"/>
    <lineage>
        <taxon>Bacteria</taxon>
        <taxon>Bacillati</taxon>
        <taxon>Actinomycetota</taxon>
        <taxon>Actinomycetes</taxon>
        <taxon>Pseudonocardiales</taxon>
        <taxon>Pseudonocardiaceae</taxon>
        <taxon>Goodfellowiella</taxon>
    </lineage>
</organism>
<evidence type="ECO:0000259" key="3">
    <source>
        <dbReference type="Pfam" id="PF00823"/>
    </source>
</evidence>
<comment type="similarity">
    <text evidence="1">Belongs to the mycobacterial PPE family.</text>
</comment>
<comment type="caution">
    <text evidence="4">The sequence shown here is derived from an EMBL/GenBank/DDBJ whole genome shotgun (WGS) entry which is preliminary data.</text>
</comment>
<feature type="region of interest" description="Disordered" evidence="2">
    <location>
        <begin position="338"/>
        <end position="453"/>
    </location>
</feature>
<dbReference type="AlphaFoldDB" id="A0AAE3KJL5"/>
<evidence type="ECO:0000256" key="1">
    <source>
        <dbReference type="ARBA" id="ARBA00010652"/>
    </source>
</evidence>
<proteinExistence type="inferred from homology"/>
<dbReference type="Gene3D" id="1.20.1260.20">
    <property type="entry name" value="PPE superfamily"/>
    <property type="match status" value="1"/>
</dbReference>
<feature type="compositionally biased region" description="Basic and acidic residues" evidence="2">
    <location>
        <begin position="411"/>
        <end position="423"/>
    </location>
</feature>
<protein>
    <submittedName>
        <fullName evidence="4">PPE family protein</fullName>
    </submittedName>
</protein>
<name>A0AAE3KJL5_9PSEU</name>
<feature type="domain" description="PPE" evidence="3">
    <location>
        <begin position="33"/>
        <end position="127"/>
    </location>
</feature>
<dbReference type="Proteomes" id="UP001206128">
    <property type="component" value="Unassembled WGS sequence"/>
</dbReference>
<reference evidence="4" key="1">
    <citation type="submission" date="2022-06" db="EMBL/GenBank/DDBJ databases">
        <title>Genomic Encyclopedia of Archaeal and Bacterial Type Strains, Phase II (KMG-II): from individual species to whole genera.</title>
        <authorList>
            <person name="Goeker M."/>
        </authorList>
    </citation>
    <scope>NUCLEOTIDE SEQUENCE</scope>
    <source>
        <strain evidence="4">DSM 43935</strain>
    </source>
</reference>
<dbReference type="InterPro" id="IPR000030">
    <property type="entry name" value="PPE_dom"/>
</dbReference>
<feature type="compositionally biased region" description="Gly residues" evidence="2">
    <location>
        <begin position="386"/>
        <end position="407"/>
    </location>
</feature>
<feature type="compositionally biased region" description="Low complexity" evidence="2">
    <location>
        <begin position="358"/>
        <end position="369"/>
    </location>
</feature>
<dbReference type="SUPFAM" id="SSF140459">
    <property type="entry name" value="PE/PPE dimer-like"/>
    <property type="match status" value="1"/>
</dbReference>
<evidence type="ECO:0000313" key="4">
    <source>
        <dbReference type="EMBL" id="MCP2164438.1"/>
    </source>
</evidence>
<feature type="region of interest" description="Disordered" evidence="2">
    <location>
        <begin position="123"/>
        <end position="182"/>
    </location>
</feature>
<feature type="compositionally biased region" description="Gly residues" evidence="2">
    <location>
        <begin position="370"/>
        <end position="379"/>
    </location>
</feature>
<keyword evidence="5" id="KW-1185">Reference proteome</keyword>
<dbReference type="RefSeq" id="WP_253768106.1">
    <property type="nucleotide sequence ID" value="NZ_JAMTCK010000003.1"/>
</dbReference>
<accession>A0AAE3KJL5</accession>
<evidence type="ECO:0000313" key="5">
    <source>
        <dbReference type="Proteomes" id="UP001206128"/>
    </source>
</evidence>